<sequence>MVQTSKYSDEQLNQAITALKVALESQKLPKDLTLMALGMTTADVIKHNFAPETQSKVAENFAKALKDSVKG</sequence>
<dbReference type="InterPro" id="IPR023202">
    <property type="entry name" value="YejL_sf"/>
</dbReference>
<accession>A0ABV1RKY2</accession>
<evidence type="ECO:0000313" key="2">
    <source>
        <dbReference type="Proteomes" id="UP001467690"/>
    </source>
</evidence>
<keyword evidence="2" id="KW-1185">Reference proteome</keyword>
<evidence type="ECO:0000313" key="1">
    <source>
        <dbReference type="EMBL" id="MER2493594.1"/>
    </source>
</evidence>
<proteinExistence type="predicted"/>
<dbReference type="Gene3D" id="1.10.3390.10">
    <property type="entry name" value="YejL-like"/>
    <property type="match status" value="1"/>
</dbReference>
<dbReference type="EMBL" id="JBELOE010000265">
    <property type="protein sequence ID" value="MER2493594.1"/>
    <property type="molecule type" value="Genomic_DNA"/>
</dbReference>
<dbReference type="Proteomes" id="UP001467690">
    <property type="component" value="Unassembled WGS sequence"/>
</dbReference>
<dbReference type="Pfam" id="PF07208">
    <property type="entry name" value="DUF1414"/>
    <property type="match status" value="1"/>
</dbReference>
<name>A0ABV1RKY2_9ALTE</name>
<organism evidence="1 2">
    <name type="scientific">Catenovulum sediminis</name>
    <dbReference type="NCBI Taxonomy" id="1740262"/>
    <lineage>
        <taxon>Bacteria</taxon>
        <taxon>Pseudomonadati</taxon>
        <taxon>Pseudomonadota</taxon>
        <taxon>Gammaproteobacteria</taxon>
        <taxon>Alteromonadales</taxon>
        <taxon>Alteromonadaceae</taxon>
        <taxon>Catenovulum</taxon>
    </lineage>
</organism>
<comment type="caution">
    <text evidence="1">The sequence shown here is derived from an EMBL/GenBank/DDBJ whole genome shotgun (WGS) entry which is preliminary data.</text>
</comment>
<reference evidence="1 2" key="1">
    <citation type="submission" date="2024-06" db="EMBL/GenBank/DDBJ databases">
        <authorList>
            <person name="Chen R.Y."/>
        </authorList>
    </citation>
    <scope>NUCLEOTIDE SEQUENCE [LARGE SCALE GENOMIC DNA]</scope>
    <source>
        <strain evidence="1 2">D2</strain>
    </source>
</reference>
<dbReference type="SUPFAM" id="SSF158651">
    <property type="entry name" value="YejL-like"/>
    <property type="match status" value="1"/>
</dbReference>
<gene>
    <name evidence="1" type="ORF">ABS311_17075</name>
</gene>
<dbReference type="RefSeq" id="WP_143872727.1">
    <property type="nucleotide sequence ID" value="NZ_CP041660.1"/>
</dbReference>
<protein>
    <submittedName>
        <fullName evidence="1">DUF1414 domain-containing protein</fullName>
    </submittedName>
</protein>
<dbReference type="InterPro" id="IPR009857">
    <property type="entry name" value="UPF0352"/>
</dbReference>